<evidence type="ECO:0000313" key="1">
    <source>
        <dbReference type="EMBL" id="CEL91866.1"/>
    </source>
</evidence>
<evidence type="ECO:0000313" key="2">
    <source>
        <dbReference type="Proteomes" id="UP000041254"/>
    </source>
</evidence>
<sequence length="207" mass="22886">MEKSLRNLRSRRALSSTFGVIFSRSADYLRCPLPALLACSSPPEAAAALQAAHHLTGIGAKPHAASYYGAPDLRPPISMTSAAGHLGFLRTSLSPFALPAPVPLTCSRHRVIEAPSRPLRIADDSDGSRRFIDEPTSDTAKEIGDDALSRPVVGYGCIGHESKLYRRRRAQFHKIRGKIGLRKVDCGFFWPRYKAFRRKVKMGRKFI</sequence>
<dbReference type="Proteomes" id="UP000041254">
    <property type="component" value="Unassembled WGS sequence"/>
</dbReference>
<dbReference type="AlphaFoldDB" id="A0A0G4E895"/>
<organism evidence="1 2">
    <name type="scientific">Vitrella brassicaformis (strain CCMP3155)</name>
    <dbReference type="NCBI Taxonomy" id="1169540"/>
    <lineage>
        <taxon>Eukaryota</taxon>
        <taxon>Sar</taxon>
        <taxon>Alveolata</taxon>
        <taxon>Colpodellida</taxon>
        <taxon>Vitrellaceae</taxon>
        <taxon>Vitrella</taxon>
    </lineage>
</organism>
<gene>
    <name evidence="1" type="ORF">Vbra_1469</name>
</gene>
<proteinExistence type="predicted"/>
<dbReference type="InParanoid" id="A0A0G4E895"/>
<name>A0A0G4E895_VITBC</name>
<keyword evidence="2" id="KW-1185">Reference proteome</keyword>
<protein>
    <submittedName>
        <fullName evidence="1">Uncharacterized protein</fullName>
    </submittedName>
</protein>
<accession>A0A0G4E895</accession>
<dbReference type="VEuPathDB" id="CryptoDB:Vbra_1469"/>
<reference evidence="1 2" key="1">
    <citation type="submission" date="2014-11" db="EMBL/GenBank/DDBJ databases">
        <authorList>
            <person name="Zhu J."/>
            <person name="Qi W."/>
            <person name="Song R."/>
        </authorList>
    </citation>
    <scope>NUCLEOTIDE SEQUENCE [LARGE SCALE GENOMIC DNA]</scope>
</reference>
<dbReference type="EMBL" id="CDMY01000027">
    <property type="protein sequence ID" value="CEL91866.1"/>
    <property type="molecule type" value="Genomic_DNA"/>
</dbReference>